<dbReference type="CDD" id="cd02440">
    <property type="entry name" value="AdoMet_MTases"/>
    <property type="match status" value="1"/>
</dbReference>
<dbReference type="InterPro" id="IPR000241">
    <property type="entry name" value="RlmKL-like_Mtase"/>
</dbReference>
<dbReference type="EMBL" id="JAKTTI010000035">
    <property type="protein sequence ID" value="MCH1627189.1"/>
    <property type="molecule type" value="Genomic_DNA"/>
</dbReference>
<dbReference type="Gene3D" id="3.40.50.150">
    <property type="entry name" value="Vaccinia Virus protein VP39"/>
    <property type="match status" value="1"/>
</dbReference>
<keyword evidence="2" id="KW-0808">Transferase</keyword>
<reference evidence="2" key="1">
    <citation type="submission" date="2022-02" db="EMBL/GenBank/DDBJ databases">
        <title>Fredinandcohnia quinoae sp. nov. isolated from Chenopodium quinoa seeds.</title>
        <authorList>
            <person name="Saati-Santamaria Z."/>
            <person name="Flores-Felix J.D."/>
            <person name="Igual J.M."/>
            <person name="Velazquez E."/>
            <person name="Garcia-Fraile P."/>
            <person name="Martinez-Molina E."/>
        </authorList>
    </citation>
    <scope>NUCLEOTIDE SEQUENCE</scope>
    <source>
        <strain evidence="2">SECRCQ15</strain>
    </source>
</reference>
<dbReference type="PANTHER" id="PTHR14911">
    <property type="entry name" value="THUMP DOMAIN-CONTAINING"/>
    <property type="match status" value="1"/>
</dbReference>
<dbReference type="AlphaFoldDB" id="A0AAW5EEJ6"/>
<comment type="caution">
    <text evidence="2">The sequence shown here is derived from an EMBL/GenBank/DDBJ whole genome shotgun (WGS) entry which is preliminary data.</text>
</comment>
<name>A0AAW5EEJ6_9BACI</name>
<gene>
    <name evidence="2" type="ORF">MJG50_17790</name>
</gene>
<dbReference type="InterPro" id="IPR029063">
    <property type="entry name" value="SAM-dependent_MTases_sf"/>
</dbReference>
<sequence>MELESQHTKSTIYIYTYACYEDERSLCALEMRSLFGMESQTNILESHMKIDPSRSPFIKERLAVIYEGKSLQKLIEQVAALQVTGETFKVYYIKSGGPSKNVEEGFENRRTIEKEIGLHINGVADIHHPKRLFGVMNINGRWVFGDYVKSESVWFRHQRKPHNYSTALNTRVARAVVNIAIPDPSGIKAIDPCCGIGTVLVEALSMGIDIVGSDRNRLILGGTRENIAHFGLSGEVKLTDIRDIKNQYDVAIIDLPYNLCSVITPKEQAEMLQSARRFARKVVVISVEPIDEILINVGFCIIDRAVVKKGSFTREVIICK</sequence>
<dbReference type="RefSeq" id="WP_240257109.1">
    <property type="nucleotide sequence ID" value="NZ_JAKTTI010000035.1"/>
</dbReference>
<organism evidence="2 3">
    <name type="scientific">Fredinandcohnia quinoae</name>
    <dbReference type="NCBI Taxonomy" id="2918902"/>
    <lineage>
        <taxon>Bacteria</taxon>
        <taxon>Bacillati</taxon>
        <taxon>Bacillota</taxon>
        <taxon>Bacilli</taxon>
        <taxon>Bacillales</taxon>
        <taxon>Bacillaceae</taxon>
        <taxon>Fredinandcohnia</taxon>
    </lineage>
</organism>
<dbReference type="GO" id="GO:0030488">
    <property type="term" value="P:tRNA methylation"/>
    <property type="evidence" value="ECO:0007669"/>
    <property type="project" value="TreeGrafter"/>
</dbReference>
<keyword evidence="3" id="KW-1185">Reference proteome</keyword>
<evidence type="ECO:0000259" key="1">
    <source>
        <dbReference type="Pfam" id="PF01170"/>
    </source>
</evidence>
<dbReference type="GO" id="GO:0016423">
    <property type="term" value="F:tRNA (guanine) methyltransferase activity"/>
    <property type="evidence" value="ECO:0007669"/>
    <property type="project" value="TreeGrafter"/>
</dbReference>
<dbReference type="Proteomes" id="UP001431131">
    <property type="component" value="Unassembled WGS sequence"/>
</dbReference>
<dbReference type="Pfam" id="PF01170">
    <property type="entry name" value="UPF0020"/>
    <property type="match status" value="1"/>
</dbReference>
<dbReference type="SUPFAM" id="SSF53335">
    <property type="entry name" value="S-adenosyl-L-methionine-dependent methyltransferases"/>
    <property type="match status" value="1"/>
</dbReference>
<dbReference type="PANTHER" id="PTHR14911:SF13">
    <property type="entry name" value="TRNA (GUANINE(6)-N2)-METHYLTRANSFERASE THUMP3"/>
    <property type="match status" value="1"/>
</dbReference>
<accession>A0AAW5EEJ6</accession>
<protein>
    <submittedName>
        <fullName evidence="2">RNA methyltransferase</fullName>
    </submittedName>
</protein>
<evidence type="ECO:0000313" key="3">
    <source>
        <dbReference type="Proteomes" id="UP001431131"/>
    </source>
</evidence>
<evidence type="ECO:0000313" key="2">
    <source>
        <dbReference type="EMBL" id="MCH1627189.1"/>
    </source>
</evidence>
<proteinExistence type="predicted"/>
<keyword evidence="2" id="KW-0489">Methyltransferase</keyword>
<feature type="domain" description="Ribosomal RNA large subunit methyltransferase K/L-like methyltransferase" evidence="1">
    <location>
        <begin position="159"/>
        <end position="258"/>
    </location>
</feature>